<keyword evidence="1" id="KW-0812">Transmembrane</keyword>
<keyword evidence="3" id="KW-1185">Reference proteome</keyword>
<dbReference type="RefSeq" id="WP_157305892.1">
    <property type="nucleotide sequence ID" value="NZ_WRXN01000003.1"/>
</dbReference>
<proteinExistence type="predicted"/>
<sequence length="57" mass="6461">MKPFILVTIVIALYVIVAIARIYILYRKTRNVETMARENRDITPLSGSSADLPDQPL</sequence>
<reference evidence="2 3" key="1">
    <citation type="submission" date="2019-12" db="EMBL/GenBank/DDBJ databases">
        <title>Chitinophaga sp. strain ysch24 (GDMCC 1.1355), whole genome shotgun sequence.</title>
        <authorList>
            <person name="Zhang X."/>
        </authorList>
    </citation>
    <scope>NUCLEOTIDE SEQUENCE [LARGE SCALE GENOMIC DNA]</scope>
    <source>
        <strain evidence="3">ysch24</strain>
    </source>
</reference>
<evidence type="ECO:0008006" key="4">
    <source>
        <dbReference type="Google" id="ProtNLM"/>
    </source>
</evidence>
<keyword evidence="1" id="KW-0472">Membrane</keyword>
<feature type="transmembrane region" description="Helical" evidence="1">
    <location>
        <begin position="6"/>
        <end position="26"/>
    </location>
</feature>
<gene>
    <name evidence="2" type="ORF">GO493_09395</name>
</gene>
<organism evidence="2 3">
    <name type="scientific">Chitinophaga tropicalis</name>
    <dbReference type="NCBI Taxonomy" id="2683588"/>
    <lineage>
        <taxon>Bacteria</taxon>
        <taxon>Pseudomonadati</taxon>
        <taxon>Bacteroidota</taxon>
        <taxon>Chitinophagia</taxon>
        <taxon>Chitinophagales</taxon>
        <taxon>Chitinophagaceae</taxon>
        <taxon>Chitinophaga</taxon>
    </lineage>
</organism>
<dbReference type="Proteomes" id="UP000461730">
    <property type="component" value="Unassembled WGS sequence"/>
</dbReference>
<evidence type="ECO:0000313" key="2">
    <source>
        <dbReference type="EMBL" id="MVT08471.1"/>
    </source>
</evidence>
<accession>A0A7K1U287</accession>
<comment type="caution">
    <text evidence="2">The sequence shown here is derived from an EMBL/GenBank/DDBJ whole genome shotgun (WGS) entry which is preliminary data.</text>
</comment>
<evidence type="ECO:0000256" key="1">
    <source>
        <dbReference type="SAM" id="Phobius"/>
    </source>
</evidence>
<keyword evidence="1" id="KW-1133">Transmembrane helix</keyword>
<evidence type="ECO:0000313" key="3">
    <source>
        <dbReference type="Proteomes" id="UP000461730"/>
    </source>
</evidence>
<protein>
    <recommendedName>
        <fullName evidence="4">CcmD family protein</fullName>
    </recommendedName>
</protein>
<dbReference type="AlphaFoldDB" id="A0A7K1U287"/>
<dbReference type="EMBL" id="WRXN01000003">
    <property type="protein sequence ID" value="MVT08471.1"/>
    <property type="molecule type" value="Genomic_DNA"/>
</dbReference>
<name>A0A7K1U287_9BACT</name>